<accession>A0A1D7QH38</accession>
<dbReference type="AlphaFoldDB" id="A0A1D7QH38"/>
<dbReference type="OrthoDB" id="769806at2"/>
<reference evidence="1 2" key="1">
    <citation type="submission" date="2016-08" db="EMBL/GenBank/DDBJ databases">
        <authorList>
            <person name="Seilhamer J.J."/>
        </authorList>
    </citation>
    <scope>NUCLEOTIDE SEQUENCE [LARGE SCALE GENOMIC DNA]</scope>
    <source>
        <strain evidence="1 2">DX4</strain>
    </source>
</reference>
<evidence type="ECO:0000313" key="2">
    <source>
        <dbReference type="Proteomes" id="UP000094313"/>
    </source>
</evidence>
<protein>
    <submittedName>
        <fullName evidence="1">Uncharacterized protein</fullName>
    </submittedName>
</protein>
<dbReference type="EMBL" id="CP017141">
    <property type="protein sequence ID" value="AOM77983.1"/>
    <property type="molecule type" value="Genomic_DNA"/>
</dbReference>
<sequence>MFLRKYRLIIIITFLGIFCVKMMISGAPVFFSNFHKDSINSVIMQIEVEHSADGDSGKVKVNLCDSKMIDVHYAVSFMAILSHFGISNSYIDHFKRHVDPFHPSVPTPPPNWC</sequence>
<dbReference type="Proteomes" id="UP000094313">
    <property type="component" value="Chromosome"/>
</dbReference>
<dbReference type="RefSeq" id="WP_069379657.1">
    <property type="nucleotide sequence ID" value="NZ_CP017141.1"/>
</dbReference>
<keyword evidence="2" id="KW-1185">Reference proteome</keyword>
<name>A0A1D7QH38_9SPHI</name>
<dbReference type="KEGG" id="psty:BFS30_12810"/>
<gene>
    <name evidence="1" type="ORF">BFS30_12810</name>
</gene>
<evidence type="ECO:0000313" key="1">
    <source>
        <dbReference type="EMBL" id="AOM77983.1"/>
    </source>
</evidence>
<proteinExistence type="predicted"/>
<organism evidence="1 2">
    <name type="scientific">Pedobacter steynii</name>
    <dbReference type="NCBI Taxonomy" id="430522"/>
    <lineage>
        <taxon>Bacteria</taxon>
        <taxon>Pseudomonadati</taxon>
        <taxon>Bacteroidota</taxon>
        <taxon>Sphingobacteriia</taxon>
        <taxon>Sphingobacteriales</taxon>
        <taxon>Sphingobacteriaceae</taxon>
        <taxon>Pedobacter</taxon>
    </lineage>
</organism>